<dbReference type="GO" id="GO:0006032">
    <property type="term" value="P:chitin catabolic process"/>
    <property type="evidence" value="ECO:0007669"/>
    <property type="project" value="TreeGrafter"/>
</dbReference>
<protein>
    <submittedName>
        <fullName evidence="8">Chitotriosidase-1-like protein</fullName>
    </submittedName>
</protein>
<dbReference type="AlphaFoldDB" id="A0A3S3QVA6"/>
<dbReference type="Proteomes" id="UP000283530">
    <property type="component" value="Unassembled WGS sequence"/>
</dbReference>
<dbReference type="STRING" id="337451.A0A3S3QVA6"/>
<name>A0A3S3QVA6_9MAGN</name>
<evidence type="ECO:0000256" key="3">
    <source>
        <dbReference type="ARBA" id="ARBA00022801"/>
    </source>
</evidence>
<evidence type="ECO:0000256" key="5">
    <source>
        <dbReference type="ARBA" id="ARBA00023295"/>
    </source>
</evidence>
<dbReference type="GO" id="GO:0008061">
    <property type="term" value="F:chitin binding"/>
    <property type="evidence" value="ECO:0007669"/>
    <property type="project" value="InterPro"/>
</dbReference>
<dbReference type="InterPro" id="IPR011583">
    <property type="entry name" value="Chitinase_II/V-like_cat"/>
</dbReference>
<evidence type="ECO:0000256" key="4">
    <source>
        <dbReference type="ARBA" id="ARBA00023180"/>
    </source>
</evidence>
<evidence type="ECO:0000313" key="8">
    <source>
        <dbReference type="EMBL" id="RWR91105.1"/>
    </source>
</evidence>
<dbReference type="SUPFAM" id="SSF54556">
    <property type="entry name" value="Chitinase insertion domain"/>
    <property type="match status" value="1"/>
</dbReference>
<dbReference type="FunFam" id="3.20.20.80:FF:000091">
    <property type="entry name" value="Class V chitinase CHIT5"/>
    <property type="match status" value="1"/>
</dbReference>
<dbReference type="GO" id="GO:0005576">
    <property type="term" value="C:extracellular region"/>
    <property type="evidence" value="ECO:0007669"/>
    <property type="project" value="TreeGrafter"/>
</dbReference>
<dbReference type="Pfam" id="PF00704">
    <property type="entry name" value="Glyco_hydro_18"/>
    <property type="match status" value="1"/>
</dbReference>
<keyword evidence="5" id="KW-0326">Glycosidase</keyword>
<evidence type="ECO:0000256" key="1">
    <source>
        <dbReference type="ARBA" id="ARBA00008682"/>
    </source>
</evidence>
<dbReference type="InterPro" id="IPR001223">
    <property type="entry name" value="Glyco_hydro18_cat"/>
</dbReference>
<evidence type="ECO:0000256" key="6">
    <source>
        <dbReference type="SAM" id="SignalP"/>
    </source>
</evidence>
<dbReference type="PANTHER" id="PTHR11177:SF383">
    <property type="entry name" value="GLYCOSYL HYDROLASE FAMILY PROTEIN WITH CHITINASE INSERTION DOMAIN-CONTAINING PROTEIN"/>
    <property type="match status" value="1"/>
</dbReference>
<feature type="signal peptide" evidence="6">
    <location>
        <begin position="1"/>
        <end position="43"/>
    </location>
</feature>
<keyword evidence="2 6" id="KW-0732">Signal</keyword>
<keyword evidence="9" id="KW-1185">Reference proteome</keyword>
<evidence type="ECO:0000259" key="7">
    <source>
        <dbReference type="PROSITE" id="PS51910"/>
    </source>
</evidence>
<proteinExistence type="inferred from homology"/>
<comment type="caution">
    <text evidence="8">The sequence shown here is derived from an EMBL/GenBank/DDBJ whole genome shotgun (WGS) entry which is preliminary data.</text>
</comment>
<dbReference type="InterPro" id="IPR050314">
    <property type="entry name" value="Glycosyl_Hydrlase_18"/>
</dbReference>
<dbReference type="SMART" id="SM00636">
    <property type="entry name" value="Glyco_18"/>
    <property type="match status" value="1"/>
</dbReference>
<keyword evidence="4" id="KW-0325">Glycoprotein</keyword>
<reference evidence="8 9" key="1">
    <citation type="journal article" date="2019" name="Nat. Plants">
        <title>Stout camphor tree genome fills gaps in understanding of flowering plant genome evolution.</title>
        <authorList>
            <person name="Chaw S.M."/>
            <person name="Liu Y.C."/>
            <person name="Wu Y.W."/>
            <person name="Wang H.Y."/>
            <person name="Lin C.I."/>
            <person name="Wu C.S."/>
            <person name="Ke H.M."/>
            <person name="Chang L.Y."/>
            <person name="Hsu C.Y."/>
            <person name="Yang H.T."/>
            <person name="Sudianto E."/>
            <person name="Hsu M.H."/>
            <person name="Wu K.P."/>
            <person name="Wang L.N."/>
            <person name="Leebens-Mack J.H."/>
            <person name="Tsai I.J."/>
        </authorList>
    </citation>
    <scope>NUCLEOTIDE SEQUENCE [LARGE SCALE GENOMIC DNA]</scope>
    <source>
        <strain evidence="9">cv. Chaw 1501</strain>
        <tissue evidence="8">Young leaves</tissue>
    </source>
</reference>
<evidence type="ECO:0000256" key="2">
    <source>
        <dbReference type="ARBA" id="ARBA00022729"/>
    </source>
</evidence>
<dbReference type="Gene3D" id="3.10.50.10">
    <property type="match status" value="1"/>
</dbReference>
<keyword evidence="3" id="KW-0378">Hydrolase</keyword>
<evidence type="ECO:0000313" key="9">
    <source>
        <dbReference type="Proteomes" id="UP000283530"/>
    </source>
</evidence>
<feature type="chain" id="PRO_5018589933" evidence="6">
    <location>
        <begin position="44"/>
        <end position="398"/>
    </location>
</feature>
<dbReference type="EMBL" id="QPKB01000008">
    <property type="protein sequence ID" value="RWR91105.1"/>
    <property type="molecule type" value="Genomic_DNA"/>
</dbReference>
<dbReference type="InterPro" id="IPR017853">
    <property type="entry name" value="GH"/>
</dbReference>
<comment type="similarity">
    <text evidence="1">Belongs to the glycosyl hydrolase 18 family. Chitinase class V subfamily.</text>
</comment>
<dbReference type="PROSITE" id="PS51910">
    <property type="entry name" value="GH18_2"/>
    <property type="match status" value="1"/>
</dbReference>
<organism evidence="8 9">
    <name type="scientific">Cinnamomum micranthum f. kanehirae</name>
    <dbReference type="NCBI Taxonomy" id="337451"/>
    <lineage>
        <taxon>Eukaryota</taxon>
        <taxon>Viridiplantae</taxon>
        <taxon>Streptophyta</taxon>
        <taxon>Embryophyta</taxon>
        <taxon>Tracheophyta</taxon>
        <taxon>Spermatophyta</taxon>
        <taxon>Magnoliopsida</taxon>
        <taxon>Magnoliidae</taxon>
        <taxon>Laurales</taxon>
        <taxon>Lauraceae</taxon>
        <taxon>Cinnamomum</taxon>
    </lineage>
</organism>
<dbReference type="GO" id="GO:0004568">
    <property type="term" value="F:chitinase activity"/>
    <property type="evidence" value="ECO:0007669"/>
    <property type="project" value="TreeGrafter"/>
</dbReference>
<dbReference type="Gene3D" id="3.20.20.80">
    <property type="entry name" value="Glycosidases"/>
    <property type="match status" value="1"/>
</dbReference>
<dbReference type="SUPFAM" id="SSF51445">
    <property type="entry name" value="(Trans)glycosidases"/>
    <property type="match status" value="1"/>
</dbReference>
<feature type="domain" description="GH18" evidence="7">
    <location>
        <begin position="47"/>
        <end position="393"/>
    </location>
</feature>
<dbReference type="FunFam" id="3.10.50.10:FF:000003">
    <property type="entry name" value="Class V chitinase CHIT5b"/>
    <property type="match status" value="1"/>
</dbReference>
<dbReference type="CDD" id="cd02879">
    <property type="entry name" value="GH18_plant_chitinase_class_V"/>
    <property type="match status" value="1"/>
</dbReference>
<dbReference type="OrthoDB" id="73875at2759"/>
<sequence>MTQQNLSFYVSSRFSYPSFQWLSKSLLFLSFSLFLLQFNPSAAQTAPVKAGYWFPASEFPVSDINSALFTHLFCAFADLNPQSNQVTIDPNSATLFSTFTQTVQQKNSNVKTLLSIGGGSSNSADFAAMASQPGSRKSFIDSSIQLARSNGFHGLDLDWEYPQTSTDMANLGTLLTEWRAAVRSESSLTGQVELLLTAAMGFSSIHDTESYPVSNVRDSLDWVNVMAYDFKGPGWSKDSTGAPAALYEPGSRFSGSAGVDMWISSGMPAEKLVLGMPLYGYAWKLLDAANHGIGAPADGAASGVGIASDGSISYNQIRDFITRTGASSEYDGSRVTNYCYSGTTWIGYDDVQSVAAKVSYAQGKGLLGYFVWSVSGDSNWVLCQTASQTWSGQTTQRI</sequence>
<dbReference type="InterPro" id="IPR029070">
    <property type="entry name" value="Chitinase_insertion_sf"/>
</dbReference>
<dbReference type="GO" id="GO:0005975">
    <property type="term" value="P:carbohydrate metabolic process"/>
    <property type="evidence" value="ECO:0007669"/>
    <property type="project" value="InterPro"/>
</dbReference>
<gene>
    <name evidence="8" type="ORF">CKAN_02024400</name>
</gene>
<accession>A0A3S3QVA6</accession>
<dbReference type="PANTHER" id="PTHR11177">
    <property type="entry name" value="CHITINASE"/>
    <property type="match status" value="1"/>
</dbReference>